<feature type="domain" description="MrpA C-terminal/MbhE" evidence="15">
    <location>
        <begin position="684"/>
        <end position="759"/>
    </location>
</feature>
<dbReference type="InterPro" id="IPR046806">
    <property type="entry name" value="MrpA_C/MbhE"/>
</dbReference>
<dbReference type="InterPro" id="IPR025383">
    <property type="entry name" value="MrpA_C/MbhD"/>
</dbReference>
<dbReference type="Proteomes" id="UP001597261">
    <property type="component" value="Unassembled WGS sequence"/>
</dbReference>
<evidence type="ECO:0000256" key="9">
    <source>
        <dbReference type="RuleBase" id="RU000320"/>
    </source>
</evidence>
<dbReference type="Pfam" id="PF13244">
    <property type="entry name" value="MbhD"/>
    <property type="match status" value="1"/>
</dbReference>
<dbReference type="PANTHER" id="PTHR43373:SF1">
    <property type="entry name" value="NA(+)_H(+) ANTIPORTER SUBUNIT A"/>
    <property type="match status" value="1"/>
</dbReference>
<feature type="transmembrane region" description="Helical" evidence="10">
    <location>
        <begin position="778"/>
        <end position="799"/>
    </location>
</feature>
<dbReference type="PRINTS" id="PR01434">
    <property type="entry name" value="NADHDHGNASE5"/>
</dbReference>
<feature type="transmembrane region" description="Helical" evidence="10">
    <location>
        <begin position="598"/>
        <end position="616"/>
    </location>
</feature>
<dbReference type="InterPro" id="IPR007182">
    <property type="entry name" value="MnhB"/>
</dbReference>
<feature type="transmembrane region" description="Helical" evidence="10">
    <location>
        <begin position="370"/>
        <end position="389"/>
    </location>
</feature>
<evidence type="ECO:0000256" key="10">
    <source>
        <dbReference type="SAM" id="Phobius"/>
    </source>
</evidence>
<feature type="transmembrane region" description="Helical" evidence="10">
    <location>
        <begin position="273"/>
        <end position="293"/>
    </location>
</feature>
<feature type="transmembrane region" description="Helical" evidence="10">
    <location>
        <begin position="646"/>
        <end position="668"/>
    </location>
</feature>
<feature type="transmembrane region" description="Helical" evidence="10">
    <location>
        <begin position="563"/>
        <end position="586"/>
    </location>
</feature>
<sequence length="907" mass="92966">MSAHGGVLVAALAAMGALAMLTPLLERFLGRNAGYALGAGFVAVAVLLGSVAPRALAGGDVSVSWPWMPSLGVSFTLRLDGLASLFCLLVLGVGALIMAYCPRYLPAHVRHRSFYAMLTLFGGTMLGLVLAGDLVLLFVFWEGTTVLSFFLISTTGTAAARPAVRALLVTGLGGLALLGAVVLLAVAAGTTDIAAVLAAREQVADSAVAPAAAALLILAAFTKSAQVPFHFWLPGAMVAVTPVSAYLHAATMVKAGIYLLLRFSALYAGQPGWSLTLTGVGLVTAVLGAAQALREHDLKALLAYSTVSQLGLLVAAIGVGTTVALAAAILHTFAHALFKATLFMLIGILDKEAGSRDIRELSGLMRVMPVTATLTGLAGLSLAGVPPLIGFVSKESLFQGFTSTHILPGANWVAGALAVTASALTFAYGMRIFYGAFAGPTLQRQLYEPAWAFLAPAAAAAAASLVLGPAVTVLNPLMRRAVLDTEPWAKPPYFSFWHGLSVELLMSAITIACGMALFVARNRVDSALQQLPHLGGTVLFDRGYRATLRFGAMLGRPDRSDSVAAFLARPVAGVVVLGLASGLLIGRTPSVAGPHPPLGDWGVLALLAATVGSLVAMRSTPAAVALLGTVGLVVTVWFVIAGGPDVALTLLLVEVLTAVVAAFVLRGLPTRFARSRRRSAAAAAALAVSAGLVATAGTLALTGRRDVSPVGEFFLRAAEPQTGGRNVVNTILVDFRGLDTLGEASVLAAAALGLLLLLPGTRRDSPPGGLPAAPYGQVLGPAYHMLVPVIVLLSLYLLLRGHNEPGGGFIGALVAGTTVALGHLAGGRRLLRPLGGALLAAGLLLASTVGLSPMALGKPFLTPVKVPLPGGARLSSSLLFDLGVYLLVLGLMTTAMDRLGAEEGERR</sequence>
<evidence type="ECO:0000256" key="7">
    <source>
        <dbReference type="ARBA" id="ARBA00023065"/>
    </source>
</evidence>
<feature type="domain" description="MrpA C-terminal/MbhD" evidence="14">
    <location>
        <begin position="605"/>
        <end position="669"/>
    </location>
</feature>
<feature type="domain" description="NADH-Ubiquinone oxidoreductase (complex I) chain 5 N-terminal" evidence="12">
    <location>
        <begin position="68"/>
        <end position="114"/>
    </location>
</feature>
<protein>
    <submittedName>
        <fullName evidence="16">Hydrogen gas-evolving membrane-bound hydrogenase subunit E</fullName>
    </submittedName>
</protein>
<dbReference type="InterPro" id="IPR050616">
    <property type="entry name" value="CPA3_Na-H_Antiporter_A"/>
</dbReference>
<name>A0ABW4IWJ1_9ACTN</name>
<feature type="transmembrane region" description="Helical" evidence="10">
    <location>
        <begin position="837"/>
        <end position="856"/>
    </location>
</feature>
<feature type="transmembrane region" description="Helical" evidence="10">
    <location>
        <begin position="409"/>
        <end position="429"/>
    </location>
</feature>
<dbReference type="Pfam" id="PF00662">
    <property type="entry name" value="Proton_antipo_N"/>
    <property type="match status" value="1"/>
</dbReference>
<keyword evidence="3" id="KW-0050">Antiport</keyword>
<dbReference type="InterPro" id="IPR001750">
    <property type="entry name" value="ND/Mrp_TM"/>
</dbReference>
<evidence type="ECO:0000259" key="14">
    <source>
        <dbReference type="Pfam" id="PF13244"/>
    </source>
</evidence>
<feature type="transmembrane region" description="Helical" evidence="10">
    <location>
        <begin position="450"/>
        <end position="474"/>
    </location>
</feature>
<feature type="domain" description="Na+/H+ antiporter MnhB subunit-related protein" evidence="13">
    <location>
        <begin position="783"/>
        <end position="893"/>
    </location>
</feature>
<feature type="transmembrane region" description="Helical" evidence="10">
    <location>
        <begin position="300"/>
        <end position="319"/>
    </location>
</feature>
<dbReference type="InterPro" id="IPR001516">
    <property type="entry name" value="Proton_antipo_N"/>
</dbReference>
<keyword evidence="4" id="KW-1003">Cell membrane</keyword>
<feature type="transmembrane region" description="Helical" evidence="10">
    <location>
        <begin position="680"/>
        <end position="701"/>
    </location>
</feature>
<keyword evidence="7" id="KW-0406">Ion transport</keyword>
<evidence type="ECO:0000259" key="11">
    <source>
        <dbReference type="Pfam" id="PF00361"/>
    </source>
</evidence>
<dbReference type="Pfam" id="PF00361">
    <property type="entry name" value="Proton_antipo_M"/>
    <property type="match status" value="1"/>
</dbReference>
<feature type="domain" description="NADH:quinone oxidoreductase/Mrp antiporter transmembrane" evidence="11">
    <location>
        <begin position="131"/>
        <end position="406"/>
    </location>
</feature>
<feature type="transmembrane region" description="Helical" evidence="10">
    <location>
        <begin position="805"/>
        <end position="825"/>
    </location>
</feature>
<comment type="caution">
    <text evidence="16">The sequence shown here is derived from an EMBL/GenBank/DDBJ whole genome shotgun (WGS) entry which is preliminary data.</text>
</comment>
<feature type="transmembrane region" description="Helical" evidence="10">
    <location>
        <begin position="37"/>
        <end position="57"/>
    </location>
</feature>
<proteinExistence type="predicted"/>
<feature type="transmembrane region" description="Helical" evidence="10">
    <location>
        <begin position="740"/>
        <end position="758"/>
    </location>
</feature>
<accession>A0ABW4IWJ1</accession>
<feature type="transmembrane region" description="Helical" evidence="10">
    <location>
        <begin position="325"/>
        <end position="349"/>
    </location>
</feature>
<feature type="transmembrane region" description="Helical" evidence="10">
    <location>
        <begin position="77"/>
        <end position="101"/>
    </location>
</feature>
<keyword evidence="17" id="KW-1185">Reference proteome</keyword>
<feature type="transmembrane region" description="Helical" evidence="10">
    <location>
        <begin position="207"/>
        <end position="225"/>
    </location>
</feature>
<feature type="transmembrane region" description="Helical" evidence="10">
    <location>
        <begin position="494"/>
        <end position="520"/>
    </location>
</feature>
<gene>
    <name evidence="16" type="primary">mbhE</name>
    <name evidence="16" type="ORF">ACFSL4_26885</name>
</gene>
<comment type="subcellular location">
    <subcellularLocation>
        <location evidence="1">Cell membrane</location>
        <topology evidence="1">Multi-pass membrane protein</topology>
    </subcellularLocation>
    <subcellularLocation>
        <location evidence="9">Membrane</location>
        <topology evidence="9">Multi-pass membrane protein</topology>
    </subcellularLocation>
</comment>
<evidence type="ECO:0000259" key="12">
    <source>
        <dbReference type="Pfam" id="PF00662"/>
    </source>
</evidence>
<evidence type="ECO:0000313" key="16">
    <source>
        <dbReference type="EMBL" id="MFD1661724.1"/>
    </source>
</evidence>
<feature type="transmembrane region" description="Helical" evidence="10">
    <location>
        <begin position="166"/>
        <end position="187"/>
    </location>
</feature>
<evidence type="ECO:0000256" key="8">
    <source>
        <dbReference type="ARBA" id="ARBA00023136"/>
    </source>
</evidence>
<dbReference type="RefSeq" id="WP_381088079.1">
    <property type="nucleotide sequence ID" value="NZ_JBHUDX010000083.1"/>
</dbReference>
<organism evidence="16 17">
    <name type="scientific">Streptomyces caeni</name>
    <dbReference type="NCBI Taxonomy" id="2307231"/>
    <lineage>
        <taxon>Bacteria</taxon>
        <taxon>Bacillati</taxon>
        <taxon>Actinomycetota</taxon>
        <taxon>Actinomycetes</taxon>
        <taxon>Kitasatosporales</taxon>
        <taxon>Streptomycetaceae</taxon>
        <taxon>Streptomyces</taxon>
    </lineage>
</organism>
<reference evidence="17" key="1">
    <citation type="journal article" date="2019" name="Int. J. Syst. Evol. Microbiol.">
        <title>The Global Catalogue of Microorganisms (GCM) 10K type strain sequencing project: providing services to taxonomists for standard genome sequencing and annotation.</title>
        <authorList>
            <consortium name="The Broad Institute Genomics Platform"/>
            <consortium name="The Broad Institute Genome Sequencing Center for Infectious Disease"/>
            <person name="Wu L."/>
            <person name="Ma J."/>
        </authorList>
    </citation>
    <scope>NUCLEOTIDE SEQUENCE [LARGE SCALE GENOMIC DNA]</scope>
    <source>
        <strain evidence="17">CGMCC 1.12470</strain>
    </source>
</reference>
<evidence type="ECO:0000259" key="13">
    <source>
        <dbReference type="Pfam" id="PF04039"/>
    </source>
</evidence>
<evidence type="ECO:0000256" key="5">
    <source>
        <dbReference type="ARBA" id="ARBA00022692"/>
    </source>
</evidence>
<feature type="transmembrane region" description="Helical" evidence="10">
    <location>
        <begin position="6"/>
        <end position="25"/>
    </location>
</feature>
<keyword evidence="8 10" id="KW-0472">Membrane</keyword>
<keyword evidence="6 10" id="KW-1133">Transmembrane helix</keyword>
<feature type="transmembrane region" description="Helical" evidence="10">
    <location>
        <begin position="138"/>
        <end position="159"/>
    </location>
</feature>
<evidence type="ECO:0000259" key="15">
    <source>
        <dbReference type="Pfam" id="PF20501"/>
    </source>
</evidence>
<dbReference type="EMBL" id="JBHUDX010000083">
    <property type="protein sequence ID" value="MFD1661724.1"/>
    <property type="molecule type" value="Genomic_DNA"/>
</dbReference>
<evidence type="ECO:0000256" key="2">
    <source>
        <dbReference type="ARBA" id="ARBA00022448"/>
    </source>
</evidence>
<feature type="transmembrane region" description="Helical" evidence="10">
    <location>
        <begin position="237"/>
        <end position="261"/>
    </location>
</feature>
<evidence type="ECO:0000256" key="4">
    <source>
        <dbReference type="ARBA" id="ARBA00022475"/>
    </source>
</evidence>
<evidence type="ECO:0000313" key="17">
    <source>
        <dbReference type="Proteomes" id="UP001597261"/>
    </source>
</evidence>
<keyword evidence="2" id="KW-0813">Transport</keyword>
<dbReference type="PANTHER" id="PTHR43373">
    <property type="entry name" value="NA(+)/H(+) ANTIPORTER SUBUNIT"/>
    <property type="match status" value="1"/>
</dbReference>
<feature type="transmembrane region" description="Helical" evidence="10">
    <location>
        <begin position="113"/>
        <end position="132"/>
    </location>
</feature>
<keyword evidence="5 9" id="KW-0812">Transmembrane</keyword>
<dbReference type="Pfam" id="PF20501">
    <property type="entry name" value="MbhE"/>
    <property type="match status" value="1"/>
</dbReference>
<feature type="transmembrane region" description="Helical" evidence="10">
    <location>
        <begin position="876"/>
        <end position="896"/>
    </location>
</feature>
<evidence type="ECO:0000256" key="1">
    <source>
        <dbReference type="ARBA" id="ARBA00004651"/>
    </source>
</evidence>
<feature type="transmembrane region" description="Helical" evidence="10">
    <location>
        <begin position="623"/>
        <end position="640"/>
    </location>
</feature>
<dbReference type="Pfam" id="PF04039">
    <property type="entry name" value="MnhB"/>
    <property type="match status" value="1"/>
</dbReference>
<evidence type="ECO:0000256" key="3">
    <source>
        <dbReference type="ARBA" id="ARBA00022449"/>
    </source>
</evidence>
<evidence type="ECO:0000256" key="6">
    <source>
        <dbReference type="ARBA" id="ARBA00022989"/>
    </source>
</evidence>